<protein>
    <submittedName>
        <fullName evidence="2">Polysaccharide deacetylase</fullName>
    </submittedName>
</protein>
<keyword evidence="3" id="KW-1185">Reference proteome</keyword>
<dbReference type="InterPro" id="IPR052740">
    <property type="entry name" value="CE4"/>
</dbReference>
<sequence length="340" mass="37546">MPEPISRHRLSRPALLSLAALLCATAARGDPPMVRDPAAARQVVIISFDSANDISQWQRSRALARRTGAHFTYFLSCVYLLSKDTRKQYAGPHNAAGRSNIGFAPTRQDVAERLEQIRLAAAEGHDIGSHACGHFDGKDWTKADWLNELASARRIFENAYAINGISPEPEDWRRFAASAVVGFRAPYLSASPALYRALPEADFTYDASGVSRGPAEPEAIAGITRFSLPLVPEGPKGRPVIAMDYNLYARHSGARERLAEAKTFEDRAYDAFKAAFEKQYAGKRLPLEIGFHFTLMNGGAYWNALERFAGEVCVKADVECISYRDYVARHNPDKPVNVDG</sequence>
<feature type="signal peptide" evidence="1">
    <location>
        <begin position="1"/>
        <end position="29"/>
    </location>
</feature>
<dbReference type="EMBL" id="JBHRTK010000028">
    <property type="protein sequence ID" value="MFC3208834.1"/>
    <property type="molecule type" value="Genomic_DNA"/>
</dbReference>
<dbReference type="RefSeq" id="WP_378224650.1">
    <property type="nucleotide sequence ID" value="NZ_JBHRTK010000028.1"/>
</dbReference>
<keyword evidence="1" id="KW-0732">Signal</keyword>
<dbReference type="PANTHER" id="PTHR45985">
    <property type="match status" value="1"/>
</dbReference>
<dbReference type="Gene3D" id="3.20.20.370">
    <property type="entry name" value="Glycoside hydrolase/deacetylase"/>
    <property type="match status" value="1"/>
</dbReference>
<organism evidence="2 3">
    <name type="scientific">Aquamicrobium soli</name>
    <dbReference type="NCBI Taxonomy" id="1811518"/>
    <lineage>
        <taxon>Bacteria</taxon>
        <taxon>Pseudomonadati</taxon>
        <taxon>Pseudomonadota</taxon>
        <taxon>Alphaproteobacteria</taxon>
        <taxon>Hyphomicrobiales</taxon>
        <taxon>Phyllobacteriaceae</taxon>
        <taxon>Aquamicrobium</taxon>
    </lineage>
</organism>
<gene>
    <name evidence="2" type="ORF">ACFOHJ_21650</name>
</gene>
<name>A0ABV7KEV5_9HYPH</name>
<dbReference type="InterPro" id="IPR011330">
    <property type="entry name" value="Glyco_hydro/deAcase_b/a-brl"/>
</dbReference>
<accession>A0ABV7KEV5</accession>
<proteinExistence type="predicted"/>
<evidence type="ECO:0000256" key="1">
    <source>
        <dbReference type="SAM" id="SignalP"/>
    </source>
</evidence>
<dbReference type="Proteomes" id="UP001595583">
    <property type="component" value="Unassembled WGS sequence"/>
</dbReference>
<dbReference type="SUPFAM" id="SSF88713">
    <property type="entry name" value="Glycoside hydrolase/deacetylase"/>
    <property type="match status" value="1"/>
</dbReference>
<comment type="caution">
    <text evidence="2">The sequence shown here is derived from an EMBL/GenBank/DDBJ whole genome shotgun (WGS) entry which is preliminary data.</text>
</comment>
<reference evidence="3" key="1">
    <citation type="journal article" date="2019" name="Int. J. Syst. Evol. Microbiol.">
        <title>The Global Catalogue of Microorganisms (GCM) 10K type strain sequencing project: providing services to taxonomists for standard genome sequencing and annotation.</title>
        <authorList>
            <consortium name="The Broad Institute Genomics Platform"/>
            <consortium name="The Broad Institute Genome Sequencing Center for Infectious Disease"/>
            <person name="Wu L."/>
            <person name="Ma J."/>
        </authorList>
    </citation>
    <scope>NUCLEOTIDE SEQUENCE [LARGE SCALE GENOMIC DNA]</scope>
    <source>
        <strain evidence="3">KCTC 52165</strain>
    </source>
</reference>
<feature type="chain" id="PRO_5046634136" evidence="1">
    <location>
        <begin position="30"/>
        <end position="340"/>
    </location>
</feature>
<evidence type="ECO:0000313" key="2">
    <source>
        <dbReference type="EMBL" id="MFC3208834.1"/>
    </source>
</evidence>
<dbReference type="PANTHER" id="PTHR45985:SF3">
    <property type="entry name" value="CHITIN DEACETYLASE-LIKE 4"/>
    <property type="match status" value="1"/>
</dbReference>
<evidence type="ECO:0000313" key="3">
    <source>
        <dbReference type="Proteomes" id="UP001595583"/>
    </source>
</evidence>